<dbReference type="PRINTS" id="PR00069">
    <property type="entry name" value="ALDKETRDTASE"/>
</dbReference>
<dbReference type="PANTHER" id="PTHR43364">
    <property type="entry name" value="NADH-SPECIFIC METHYLGLYOXAL REDUCTASE-RELATED"/>
    <property type="match status" value="1"/>
</dbReference>
<dbReference type="SUPFAM" id="SSF51430">
    <property type="entry name" value="NAD(P)-linked oxidoreductase"/>
    <property type="match status" value="1"/>
</dbReference>
<dbReference type="EMBL" id="JAKRYL010000048">
    <property type="protein sequence ID" value="MCL7749944.1"/>
    <property type="molecule type" value="Genomic_DNA"/>
</dbReference>
<dbReference type="InterPro" id="IPR023210">
    <property type="entry name" value="NADP_OxRdtase_dom"/>
</dbReference>
<dbReference type="GO" id="GO:0005829">
    <property type="term" value="C:cytosol"/>
    <property type="evidence" value="ECO:0007669"/>
    <property type="project" value="TreeGrafter"/>
</dbReference>
<dbReference type="PANTHER" id="PTHR43364:SF1">
    <property type="entry name" value="OXIDOREDUCTASE YDHF"/>
    <property type="match status" value="1"/>
</dbReference>
<dbReference type="Proteomes" id="UP001139150">
    <property type="component" value="Unassembled WGS sequence"/>
</dbReference>
<keyword evidence="3" id="KW-1185">Reference proteome</keyword>
<organism evidence="2 3">
    <name type="scientific">Halalkalibacter alkaliphilus</name>
    <dbReference type="NCBI Taxonomy" id="2917993"/>
    <lineage>
        <taxon>Bacteria</taxon>
        <taxon>Bacillati</taxon>
        <taxon>Bacillota</taxon>
        <taxon>Bacilli</taxon>
        <taxon>Bacillales</taxon>
        <taxon>Bacillaceae</taxon>
        <taxon>Halalkalibacter</taxon>
    </lineage>
</organism>
<dbReference type="AlphaFoldDB" id="A0A9X2CX75"/>
<dbReference type="InterPro" id="IPR050523">
    <property type="entry name" value="AKR_Detox_Biosynth"/>
</dbReference>
<name>A0A9X2CX75_9BACI</name>
<dbReference type="Pfam" id="PF00248">
    <property type="entry name" value="Aldo_ket_red"/>
    <property type="match status" value="1"/>
</dbReference>
<dbReference type="InterPro" id="IPR020471">
    <property type="entry name" value="AKR"/>
</dbReference>
<dbReference type="InterPro" id="IPR036812">
    <property type="entry name" value="NAD(P)_OxRdtase_dom_sf"/>
</dbReference>
<evidence type="ECO:0000313" key="3">
    <source>
        <dbReference type="Proteomes" id="UP001139150"/>
    </source>
</evidence>
<evidence type="ECO:0000259" key="1">
    <source>
        <dbReference type="Pfam" id="PF00248"/>
    </source>
</evidence>
<feature type="domain" description="NADP-dependent oxidoreductase" evidence="1">
    <location>
        <begin position="15"/>
        <end position="310"/>
    </location>
</feature>
<dbReference type="GO" id="GO:0016491">
    <property type="term" value="F:oxidoreductase activity"/>
    <property type="evidence" value="ECO:0007669"/>
    <property type="project" value="InterPro"/>
</dbReference>
<sequence length="324" mass="36642">MTEMALEKRNISNSRLVLGCMSLGGGWNRNRITKEDMIKAERAIDAALSIEINMFDHADIYKLGKAEEVFGQTLKGRQHLREQIVIQTKCGLRIGEGGLKYYDFSKEHILNAVDGSLKRLGTDYIDILLLHRPDPLMEVEEVAAAFEYLNRTGKVKHFGVSNMNKAQIELLKQAVSLPFVANQIELSLSHVHWVEEGIYVNQAYGAQVNFPEELLAYCRKEQIQIQAWSPLAKGLFSGNLKGKEPQQVLHTAELVQRMAQEKGTTCEAIVLAWLMRHPANIQPIIGTINPERIRACKDAGEQARSLTRQEWYALFKSARGREMP</sequence>
<accession>A0A9X2CX75</accession>
<reference evidence="2" key="1">
    <citation type="submission" date="2022-02" db="EMBL/GenBank/DDBJ databases">
        <title>Halalkalibacter sp. nov. isolated from Lonar Lake, India.</title>
        <authorList>
            <person name="Joshi A."/>
            <person name="Thite S."/>
            <person name="Lodha T."/>
        </authorList>
    </citation>
    <scope>NUCLEOTIDE SEQUENCE</scope>
    <source>
        <strain evidence="2">MEB205</strain>
    </source>
</reference>
<protein>
    <submittedName>
        <fullName evidence="2">Aldo/keto reductase</fullName>
    </submittedName>
</protein>
<dbReference type="CDD" id="cd19092">
    <property type="entry name" value="AKR_BsYcsN_EcYdhF-like"/>
    <property type="match status" value="1"/>
</dbReference>
<comment type="caution">
    <text evidence="2">The sequence shown here is derived from an EMBL/GenBank/DDBJ whole genome shotgun (WGS) entry which is preliminary data.</text>
</comment>
<dbReference type="Gene3D" id="3.20.20.100">
    <property type="entry name" value="NADP-dependent oxidoreductase domain"/>
    <property type="match status" value="1"/>
</dbReference>
<gene>
    <name evidence="2" type="ORF">MF646_22835</name>
</gene>
<dbReference type="RefSeq" id="WP_250098792.1">
    <property type="nucleotide sequence ID" value="NZ_JAKRYL010000048.1"/>
</dbReference>
<proteinExistence type="predicted"/>
<evidence type="ECO:0000313" key="2">
    <source>
        <dbReference type="EMBL" id="MCL7749944.1"/>
    </source>
</evidence>